<dbReference type="GO" id="GO:0009236">
    <property type="term" value="P:cobalamin biosynthetic process"/>
    <property type="evidence" value="ECO:0007669"/>
    <property type="project" value="UniProtKB-KW"/>
</dbReference>
<accession>A0A1Q8CY74</accession>
<comment type="caution">
    <text evidence="7">The sequence shown here is derived from an EMBL/GenBank/DDBJ whole genome shotgun (WGS) entry which is preliminary data.</text>
</comment>
<evidence type="ECO:0000259" key="6">
    <source>
        <dbReference type="Pfam" id="PF00590"/>
    </source>
</evidence>
<evidence type="ECO:0000256" key="2">
    <source>
        <dbReference type="ARBA" id="ARBA00022573"/>
    </source>
</evidence>
<dbReference type="InterPro" id="IPR014777">
    <property type="entry name" value="4pyrrole_Mease_sub1"/>
</dbReference>
<keyword evidence="2" id="KW-0169">Cobalamin biosynthesis</keyword>
<protein>
    <submittedName>
        <fullName evidence="7">Precorrin-6A synthase (Deacetylating)</fullName>
    </submittedName>
</protein>
<dbReference type="RefSeq" id="WP_075123908.1">
    <property type="nucleotide sequence ID" value="NZ_MSIE01000002.1"/>
</dbReference>
<dbReference type="PANTHER" id="PTHR43467">
    <property type="entry name" value="COBALT-PRECORRIN-2 C(20)-METHYLTRANSFERASE"/>
    <property type="match status" value="1"/>
</dbReference>
<dbReference type="GO" id="GO:0043819">
    <property type="term" value="F:precorrin-6A synthase (deacetylating) activity"/>
    <property type="evidence" value="ECO:0007669"/>
    <property type="project" value="InterPro"/>
</dbReference>
<name>A0A1Q8CY74_9PSEU</name>
<dbReference type="Gene3D" id="3.40.1010.10">
    <property type="entry name" value="Cobalt-precorrin-4 Transmethylase, Domain 1"/>
    <property type="match status" value="1"/>
</dbReference>
<dbReference type="InterPro" id="IPR035996">
    <property type="entry name" value="4pyrrol_Methylase_sf"/>
</dbReference>
<gene>
    <name evidence="7" type="ORF">BU204_02870</name>
</gene>
<dbReference type="PIRSF" id="PIRSF036525">
    <property type="entry name" value="CobF"/>
    <property type="match status" value="1"/>
</dbReference>
<evidence type="ECO:0000256" key="3">
    <source>
        <dbReference type="ARBA" id="ARBA00022603"/>
    </source>
</evidence>
<reference evidence="7 8" key="1">
    <citation type="submission" date="2016-12" db="EMBL/GenBank/DDBJ databases">
        <title>The draft genome sequence of Actinophytocola sp. 11-183.</title>
        <authorList>
            <person name="Wang W."/>
            <person name="Yuan L."/>
        </authorList>
    </citation>
    <scope>NUCLEOTIDE SEQUENCE [LARGE SCALE GENOMIC DNA]</scope>
    <source>
        <strain evidence="7 8">11-183</strain>
    </source>
</reference>
<dbReference type="PANTHER" id="PTHR43467:SF1">
    <property type="entry name" value="PRECORRIN-6A SYNTHASE [DEACETYLATING]"/>
    <property type="match status" value="1"/>
</dbReference>
<dbReference type="AlphaFoldDB" id="A0A1Q8CY74"/>
<dbReference type="CDD" id="cd11643">
    <property type="entry name" value="Precorrin-6A-synthase"/>
    <property type="match status" value="1"/>
</dbReference>
<evidence type="ECO:0000256" key="5">
    <source>
        <dbReference type="ARBA" id="ARBA00022691"/>
    </source>
</evidence>
<dbReference type="STRING" id="1912961.BU204_02870"/>
<evidence type="ECO:0000313" key="7">
    <source>
        <dbReference type="EMBL" id="OLF19304.1"/>
    </source>
</evidence>
<keyword evidence="4" id="KW-0808">Transferase</keyword>
<evidence type="ECO:0000256" key="1">
    <source>
        <dbReference type="ARBA" id="ARBA00004953"/>
    </source>
</evidence>
<dbReference type="InterPro" id="IPR000878">
    <property type="entry name" value="4pyrrol_Mease"/>
</dbReference>
<feature type="domain" description="Tetrapyrrole methylase" evidence="6">
    <location>
        <begin position="4"/>
        <end position="227"/>
    </location>
</feature>
<dbReference type="SUPFAM" id="SSF53790">
    <property type="entry name" value="Tetrapyrrole methylase"/>
    <property type="match status" value="1"/>
</dbReference>
<organism evidence="7 8">
    <name type="scientific">Actinophytocola xanthii</name>
    <dbReference type="NCBI Taxonomy" id="1912961"/>
    <lineage>
        <taxon>Bacteria</taxon>
        <taxon>Bacillati</taxon>
        <taxon>Actinomycetota</taxon>
        <taxon>Actinomycetes</taxon>
        <taxon>Pseudonocardiales</taxon>
        <taxon>Pseudonocardiaceae</taxon>
    </lineage>
</organism>
<dbReference type="InterPro" id="IPR014776">
    <property type="entry name" value="4pyrrole_Mease_sub2"/>
</dbReference>
<evidence type="ECO:0000256" key="4">
    <source>
        <dbReference type="ARBA" id="ARBA00022679"/>
    </source>
</evidence>
<dbReference type="Pfam" id="PF00590">
    <property type="entry name" value="TP_methylase"/>
    <property type="match status" value="1"/>
</dbReference>
<dbReference type="Proteomes" id="UP000185596">
    <property type="component" value="Unassembled WGS sequence"/>
</dbReference>
<dbReference type="EMBL" id="MSIE01000002">
    <property type="protein sequence ID" value="OLF19304.1"/>
    <property type="molecule type" value="Genomic_DNA"/>
</dbReference>
<comment type="pathway">
    <text evidence="1">Cofactor biosynthesis; adenosylcobalamin biosynthesis.</text>
</comment>
<evidence type="ECO:0000313" key="8">
    <source>
        <dbReference type="Proteomes" id="UP000185596"/>
    </source>
</evidence>
<dbReference type="OrthoDB" id="9787471at2"/>
<keyword evidence="5" id="KW-0949">S-adenosyl-L-methionine</keyword>
<dbReference type="Gene3D" id="3.30.950.10">
    <property type="entry name" value="Methyltransferase, Cobalt-precorrin-4 Transmethylase, Domain 2"/>
    <property type="match status" value="1"/>
</dbReference>
<proteinExistence type="predicted"/>
<keyword evidence="8" id="KW-1185">Reference proteome</keyword>
<dbReference type="InterPro" id="IPR012797">
    <property type="entry name" value="CobF"/>
</dbReference>
<keyword evidence="3" id="KW-0489">Methyltransferase</keyword>
<dbReference type="NCBIfam" id="TIGR02434">
    <property type="entry name" value="CobF"/>
    <property type="match status" value="1"/>
</dbReference>
<sequence length="255" mass="27413">MTRRLVLIGVGPGGPDQVTVEAVRAMNEVDFVVVTEKRRPGGDPLAAARAELLARHAADVPEVVLVQDAERDRTPSGTADPADYRRAVAEWHAARADRYAAALSTRDGDAGFLVWGDPALYDSTIRVLERVADAVGATLEVVPGVSSLSLLAARHRIVPHGVGEPLHVTTGRLLPDAVAQGHPNIAVLLNRSLDELRAVDPAGWLVWWGANLATPSERLVSGPLADVLPEIEATRAAARHEAGWLMDVYLLRRDR</sequence>
<dbReference type="GO" id="GO:0032259">
    <property type="term" value="P:methylation"/>
    <property type="evidence" value="ECO:0007669"/>
    <property type="project" value="UniProtKB-KW"/>
</dbReference>